<feature type="transmembrane region" description="Helical" evidence="3">
    <location>
        <begin position="592"/>
        <end position="612"/>
    </location>
</feature>
<feature type="compositionally biased region" description="Basic and acidic residues" evidence="2">
    <location>
        <begin position="282"/>
        <end position="291"/>
    </location>
</feature>
<protein>
    <submittedName>
        <fullName evidence="5">Ankyrin repeat-containing protein</fullName>
    </submittedName>
</protein>
<dbReference type="eggNOG" id="KOG0504">
    <property type="taxonomic scope" value="Eukaryota"/>
</dbReference>
<organism evidence="5 6">
    <name type="scientific">Morus notabilis</name>
    <dbReference type="NCBI Taxonomy" id="981085"/>
    <lineage>
        <taxon>Eukaryota</taxon>
        <taxon>Viridiplantae</taxon>
        <taxon>Streptophyta</taxon>
        <taxon>Embryophyta</taxon>
        <taxon>Tracheophyta</taxon>
        <taxon>Spermatophyta</taxon>
        <taxon>Magnoliopsida</taxon>
        <taxon>eudicotyledons</taxon>
        <taxon>Gunneridae</taxon>
        <taxon>Pentapetalae</taxon>
        <taxon>rosids</taxon>
        <taxon>fabids</taxon>
        <taxon>Rosales</taxon>
        <taxon>Moraceae</taxon>
        <taxon>Moreae</taxon>
        <taxon>Morus</taxon>
    </lineage>
</organism>
<evidence type="ECO:0000313" key="5">
    <source>
        <dbReference type="EMBL" id="EXB77015.1"/>
    </source>
</evidence>
<dbReference type="EMBL" id="KE344740">
    <property type="protein sequence ID" value="EXB77015.1"/>
    <property type="molecule type" value="Genomic_DNA"/>
</dbReference>
<feature type="compositionally biased region" description="Acidic residues" evidence="2">
    <location>
        <begin position="376"/>
        <end position="388"/>
    </location>
</feature>
<keyword evidence="6" id="KW-1185">Reference proteome</keyword>
<dbReference type="Proteomes" id="UP000030645">
    <property type="component" value="Unassembled WGS sequence"/>
</dbReference>
<feature type="transmembrane region" description="Helical" evidence="3">
    <location>
        <begin position="662"/>
        <end position="683"/>
    </location>
</feature>
<dbReference type="SUPFAM" id="SSF48403">
    <property type="entry name" value="Ankyrin repeat"/>
    <property type="match status" value="1"/>
</dbReference>
<evidence type="ECO:0000259" key="4">
    <source>
        <dbReference type="Pfam" id="PF13962"/>
    </source>
</evidence>
<dbReference type="AlphaFoldDB" id="W9R9C3"/>
<reference evidence="6" key="1">
    <citation type="submission" date="2013-01" db="EMBL/GenBank/DDBJ databases">
        <title>Draft Genome Sequence of a Mulberry Tree, Morus notabilis C.K. Schneid.</title>
        <authorList>
            <person name="He N."/>
            <person name="Zhao S."/>
        </authorList>
    </citation>
    <scope>NUCLEOTIDE SEQUENCE</scope>
</reference>
<dbReference type="InterPro" id="IPR002110">
    <property type="entry name" value="Ankyrin_rpt"/>
</dbReference>
<dbReference type="Pfam" id="PF12796">
    <property type="entry name" value="Ank_2"/>
    <property type="match status" value="2"/>
</dbReference>
<dbReference type="GO" id="GO:0016020">
    <property type="term" value="C:membrane"/>
    <property type="evidence" value="ECO:0007669"/>
    <property type="project" value="TreeGrafter"/>
</dbReference>
<dbReference type="InterPro" id="IPR036770">
    <property type="entry name" value="Ankyrin_rpt-contain_sf"/>
</dbReference>
<feature type="transmembrane region" description="Helical" evidence="3">
    <location>
        <begin position="632"/>
        <end position="656"/>
    </location>
</feature>
<dbReference type="STRING" id="981085.W9R9C3"/>
<dbReference type="PANTHER" id="PTHR24177:SF344">
    <property type="entry name" value="PGG DOMAIN-CONTAINING PROTEIN"/>
    <property type="match status" value="1"/>
</dbReference>
<dbReference type="PROSITE" id="PS50297">
    <property type="entry name" value="ANK_REP_REGION"/>
    <property type="match status" value="2"/>
</dbReference>
<evidence type="ECO:0000256" key="3">
    <source>
        <dbReference type="SAM" id="Phobius"/>
    </source>
</evidence>
<proteinExistence type="predicted"/>
<dbReference type="PROSITE" id="PS50088">
    <property type="entry name" value="ANK_REPEAT"/>
    <property type="match status" value="2"/>
</dbReference>
<gene>
    <name evidence="5" type="ORF">L484_014141</name>
</gene>
<feature type="region of interest" description="Disordered" evidence="2">
    <location>
        <begin position="235"/>
        <end position="301"/>
    </location>
</feature>
<dbReference type="SMART" id="SM00248">
    <property type="entry name" value="ANK"/>
    <property type="match status" value="6"/>
</dbReference>
<keyword evidence="3" id="KW-0812">Transmembrane</keyword>
<feature type="domain" description="PGG" evidence="4">
    <location>
        <begin position="545"/>
        <end position="656"/>
    </location>
</feature>
<name>W9R9C3_9ROSA</name>
<keyword evidence="3" id="KW-1133">Transmembrane helix</keyword>
<evidence type="ECO:0000256" key="1">
    <source>
        <dbReference type="PROSITE-ProRule" id="PRU00023"/>
    </source>
</evidence>
<feature type="transmembrane region" description="Helical" evidence="3">
    <location>
        <begin position="551"/>
        <end position="572"/>
    </location>
</feature>
<keyword evidence="3" id="KW-0472">Membrane</keyword>
<dbReference type="Gene3D" id="1.25.40.20">
    <property type="entry name" value="Ankyrin repeat-containing domain"/>
    <property type="match status" value="2"/>
</dbReference>
<feature type="repeat" description="ANK" evidence="1">
    <location>
        <begin position="92"/>
        <end position="124"/>
    </location>
</feature>
<accession>W9R9C3</accession>
<dbReference type="PANTHER" id="PTHR24177">
    <property type="entry name" value="CASKIN"/>
    <property type="match status" value="1"/>
</dbReference>
<evidence type="ECO:0000313" key="6">
    <source>
        <dbReference type="Proteomes" id="UP000030645"/>
    </source>
</evidence>
<dbReference type="Pfam" id="PF13962">
    <property type="entry name" value="PGG"/>
    <property type="match status" value="1"/>
</dbReference>
<dbReference type="Pfam" id="PF00023">
    <property type="entry name" value="Ank"/>
    <property type="match status" value="1"/>
</dbReference>
<feature type="repeat" description="ANK" evidence="1">
    <location>
        <begin position="40"/>
        <end position="62"/>
    </location>
</feature>
<keyword evidence="1" id="KW-0040">ANK repeat</keyword>
<sequence length="722" mass="81109">MGSVARMTEPYGAALNKDWNALKNFYELHKEFVTASLTVTGDTALHIAVHSGNTQLVRSLLNQILGDDKGNESPLFHSFIEELAPLRRKNEYGDTALHEAASRGHLEIVKLLLDRDEELLKVKNNRGETPLFRAAAFGQTKVVRFLASRVDDMRTHRRRDDSTSILHIAVLGRYFETAVELLRHDISPDSIDENGMTCFQLLANMPSAFRSGYSMGKLASLLYYCLPEKDYDEDDDIVPQHASSGKKDLESGQGSSQGNIPTGLPQKDDQKLDDIVPQPASSKEEDLESGHGRKPLQGYSQVNQPTDDHLIFFALCHDWQSKVLPAIGKLWDIKKKQSKVLELLNILAKQDLSWIGGNFGGAPDEKIHLPVHEKDDAEEADKDDEEDAGSSRSHAASETSFRFETPLIAAARNGIMEIVEAILKVYPQAIEHVNQRNENIFHVAARYRRAEILELLQSSHIPISRLRRKINADGDSILHKAAYLGEYSLRDRPGEALRMQSEIQWFKRVQKIVPSYFINHRNKDEHTAQFLFSKQHRDLVRRGQEWLMRTTQACTLVAVLIATVAFTCAYTVPGGSSKTGHPLLLRTTPFIVFTTADTLSLCFSLTSVVVFLSIMTSKMQEQDFRRSLPLKLVLGLTTLFFAVAAMMVAFAATLVLMMRKRLHWAAIPIYTIACCPVTIFLVLQLPLYLNIAWFTVQDLVQSLISSFPHGKCLNPRSCAKES</sequence>
<dbReference type="InterPro" id="IPR026961">
    <property type="entry name" value="PGG_dom"/>
</dbReference>
<feature type="region of interest" description="Disordered" evidence="2">
    <location>
        <begin position="375"/>
        <end position="398"/>
    </location>
</feature>
<evidence type="ECO:0000256" key="2">
    <source>
        <dbReference type="SAM" id="MobiDB-lite"/>
    </source>
</evidence>